<accession>A0A0N1PFG6</accession>
<dbReference type="VEuPathDB" id="TriTrypDB:Lsey_0041_0240"/>
<protein>
    <submittedName>
        <fullName evidence="4">Uncharacterized protein</fullName>
    </submittedName>
</protein>
<evidence type="ECO:0000313" key="5">
    <source>
        <dbReference type="Proteomes" id="UP000038009"/>
    </source>
</evidence>
<dbReference type="EMBL" id="LJSK01000041">
    <property type="protein sequence ID" value="KPI88764.1"/>
    <property type="molecule type" value="Genomic_DNA"/>
</dbReference>
<name>A0A0N1PFG6_LEPSE</name>
<feature type="coiled-coil region" evidence="1">
    <location>
        <begin position="207"/>
        <end position="234"/>
    </location>
</feature>
<comment type="caution">
    <text evidence="4">The sequence shown here is derived from an EMBL/GenBank/DDBJ whole genome shotgun (WGS) entry which is preliminary data.</text>
</comment>
<feature type="compositionally biased region" description="Low complexity" evidence="2">
    <location>
        <begin position="62"/>
        <end position="71"/>
    </location>
</feature>
<feature type="compositionally biased region" description="Low complexity" evidence="2">
    <location>
        <begin position="418"/>
        <end position="430"/>
    </location>
</feature>
<dbReference type="OrthoDB" id="263994at2759"/>
<evidence type="ECO:0000256" key="3">
    <source>
        <dbReference type="SAM" id="Phobius"/>
    </source>
</evidence>
<keyword evidence="3" id="KW-0812">Transmembrane</keyword>
<evidence type="ECO:0000256" key="1">
    <source>
        <dbReference type="SAM" id="Coils"/>
    </source>
</evidence>
<feature type="transmembrane region" description="Helical" evidence="3">
    <location>
        <begin position="378"/>
        <end position="399"/>
    </location>
</feature>
<dbReference type="OMA" id="MYVDLLA"/>
<proteinExistence type="predicted"/>
<evidence type="ECO:0000256" key="2">
    <source>
        <dbReference type="SAM" id="MobiDB-lite"/>
    </source>
</evidence>
<evidence type="ECO:0000313" key="4">
    <source>
        <dbReference type="EMBL" id="KPI88764.1"/>
    </source>
</evidence>
<feature type="region of interest" description="Disordered" evidence="2">
    <location>
        <begin position="418"/>
        <end position="442"/>
    </location>
</feature>
<feature type="region of interest" description="Disordered" evidence="2">
    <location>
        <begin position="49"/>
        <end position="71"/>
    </location>
</feature>
<keyword evidence="3" id="KW-0472">Membrane</keyword>
<keyword evidence="3" id="KW-1133">Transmembrane helix</keyword>
<keyword evidence="5" id="KW-1185">Reference proteome</keyword>
<reference evidence="4 5" key="1">
    <citation type="journal article" date="2015" name="PLoS Pathog.">
        <title>Leptomonas seymouri: Adaptations to the Dixenous Life Cycle Analyzed by Genome Sequencing, Transcriptome Profiling and Co-infection with Leishmania donovani.</title>
        <authorList>
            <person name="Kraeva N."/>
            <person name="Butenko A."/>
            <person name="Hlavacova J."/>
            <person name="Kostygov A."/>
            <person name="Myskova J."/>
            <person name="Grybchuk D."/>
            <person name="Lestinova T."/>
            <person name="Votypka J."/>
            <person name="Volf P."/>
            <person name="Opperdoes F."/>
            <person name="Flegontov P."/>
            <person name="Lukes J."/>
            <person name="Yurchenko V."/>
        </authorList>
    </citation>
    <scope>NUCLEOTIDE SEQUENCE [LARGE SCALE GENOMIC DNA]</scope>
    <source>
        <strain evidence="4 5">ATCC 30220</strain>
    </source>
</reference>
<keyword evidence="1" id="KW-0175">Coiled coil</keyword>
<organism evidence="4 5">
    <name type="scientific">Leptomonas seymouri</name>
    <dbReference type="NCBI Taxonomy" id="5684"/>
    <lineage>
        <taxon>Eukaryota</taxon>
        <taxon>Discoba</taxon>
        <taxon>Euglenozoa</taxon>
        <taxon>Kinetoplastea</taxon>
        <taxon>Metakinetoplastina</taxon>
        <taxon>Trypanosomatida</taxon>
        <taxon>Trypanosomatidae</taxon>
        <taxon>Leishmaniinae</taxon>
        <taxon>Leptomonas</taxon>
    </lineage>
</organism>
<sequence>MQDATAGRRQPDITATCPRLFSVLGGAVTRASLQQVQRDIDAMVEISYASTSTKSPRPAPDNARAQNASNAQSLRRVLEVLRAARRSTGNDSSANPSAIDGAALQAPSALSVHLPSSQRSRTYIRDALIQSLGVSTGSALHRECVVTPRRRIRQVVKQLAHAVRTRYLPFLLVSGPVDVHVQLFPSSAAASLSEIPAALREHGGFSAAITVRRLAALEEEADAEQKRRERYTGVAAQGQTLASALAFWSDVSYGDAPPAALADYPPLGFEADGSVNTAAAQARASIHTPAMNAANGGEGLLSQHTQRAARIGRDAEDETATTSLLLGQPESKSNLISELSGRPTWMQPGCLLSDSAMANDALSGAGSRQRALMPRVTYPLLGLVAVLYVYGSGVAYVGYPPATRAAATDTAVDMASPSTTAAPTLAAAPSVGNEDQTEGRAERPRVCTLPMLSSTGFMRSLLGFS</sequence>
<dbReference type="Proteomes" id="UP000038009">
    <property type="component" value="Unassembled WGS sequence"/>
</dbReference>
<dbReference type="AlphaFoldDB" id="A0A0N1PFG6"/>
<gene>
    <name evidence="4" type="ORF">ABL78_2143</name>
</gene>